<organism evidence="1 2">
    <name type="scientific">Catharanthus roseus</name>
    <name type="common">Madagascar periwinkle</name>
    <name type="synonym">Vinca rosea</name>
    <dbReference type="NCBI Taxonomy" id="4058"/>
    <lineage>
        <taxon>Eukaryota</taxon>
        <taxon>Viridiplantae</taxon>
        <taxon>Streptophyta</taxon>
        <taxon>Embryophyta</taxon>
        <taxon>Tracheophyta</taxon>
        <taxon>Spermatophyta</taxon>
        <taxon>Magnoliopsida</taxon>
        <taxon>eudicotyledons</taxon>
        <taxon>Gunneridae</taxon>
        <taxon>Pentapetalae</taxon>
        <taxon>asterids</taxon>
        <taxon>lamiids</taxon>
        <taxon>Gentianales</taxon>
        <taxon>Apocynaceae</taxon>
        <taxon>Rauvolfioideae</taxon>
        <taxon>Vinceae</taxon>
        <taxon>Catharanthinae</taxon>
        <taxon>Catharanthus</taxon>
    </lineage>
</organism>
<keyword evidence="2" id="KW-1185">Reference proteome</keyword>
<sequence length="413" mass="46830">MMYQQQMKLQMNKASDLSSISVLPPNSSNNVRRRPNAAAATVTESSIFGKSQPSQLRSQQSQQSFSQGMSSQHGLFSQLSQNSIDDVITNDQRIGSQERENSARKASSLPPVNYPREESQIQNSRSNTSNLVRKWSIPEYKCQISEELEHRIGLMETSLSRFGMILDSIQSDIMQANKGTKEVALEMESIRQKIIVQDDLLHLMNKGMEDIKASFEQGSKALSDQLKQHMFQESSRETSLKLSSLTEKVEMCILKLQNDLIKSFTREIQAMACSLKVNRKCATPAVHLTKGTNHQATSQEMKFLKSAPLPSKGRNTSSIPMIEMGGWKTVKHEGVASKHKTHDLKKSIQKRDSPIQLDRESDQDIGGDFFSLFKEKKRDIGIFSIEDARQETERILRKARRRKRKHCSLIILD</sequence>
<accession>A0ACB9ZI41</accession>
<evidence type="ECO:0000313" key="2">
    <source>
        <dbReference type="Proteomes" id="UP001060085"/>
    </source>
</evidence>
<evidence type="ECO:0000313" key="1">
    <source>
        <dbReference type="EMBL" id="KAI5647254.1"/>
    </source>
</evidence>
<comment type="caution">
    <text evidence="1">The sequence shown here is derived from an EMBL/GenBank/DDBJ whole genome shotgun (WGS) entry which is preliminary data.</text>
</comment>
<protein>
    <submittedName>
        <fullName evidence="1">Uncharacterized protein</fullName>
    </submittedName>
</protein>
<reference evidence="2" key="1">
    <citation type="journal article" date="2023" name="Nat. Plants">
        <title>Single-cell RNA sequencing provides a high-resolution roadmap for understanding the multicellular compartmentation of specialized metabolism.</title>
        <authorList>
            <person name="Sun S."/>
            <person name="Shen X."/>
            <person name="Li Y."/>
            <person name="Li Y."/>
            <person name="Wang S."/>
            <person name="Li R."/>
            <person name="Zhang H."/>
            <person name="Shen G."/>
            <person name="Guo B."/>
            <person name="Wei J."/>
            <person name="Xu J."/>
            <person name="St-Pierre B."/>
            <person name="Chen S."/>
            <person name="Sun C."/>
        </authorList>
    </citation>
    <scope>NUCLEOTIDE SEQUENCE [LARGE SCALE GENOMIC DNA]</scope>
</reference>
<name>A0ACB9ZI41_CATRO</name>
<dbReference type="Proteomes" id="UP001060085">
    <property type="component" value="Linkage Group LG08"/>
</dbReference>
<proteinExistence type="predicted"/>
<dbReference type="EMBL" id="CM044708">
    <property type="protein sequence ID" value="KAI5647254.1"/>
    <property type="molecule type" value="Genomic_DNA"/>
</dbReference>
<gene>
    <name evidence="1" type="ORF">M9H77_33259</name>
</gene>